<evidence type="ECO:0000313" key="2">
    <source>
        <dbReference type="Proteomes" id="UP000800096"/>
    </source>
</evidence>
<accession>A0A6A5QK08</accession>
<dbReference type="EMBL" id="ML979136">
    <property type="protein sequence ID" value="KAF1915026.1"/>
    <property type="molecule type" value="Genomic_DNA"/>
</dbReference>
<evidence type="ECO:0000313" key="1">
    <source>
        <dbReference type="EMBL" id="KAF1915026.1"/>
    </source>
</evidence>
<name>A0A6A5QK08_AMPQU</name>
<reference evidence="1" key="1">
    <citation type="journal article" date="2020" name="Stud. Mycol.">
        <title>101 Dothideomycetes genomes: a test case for predicting lifestyles and emergence of pathogens.</title>
        <authorList>
            <person name="Haridas S."/>
            <person name="Albert R."/>
            <person name="Binder M."/>
            <person name="Bloem J."/>
            <person name="Labutti K."/>
            <person name="Salamov A."/>
            <person name="Andreopoulos B."/>
            <person name="Baker S."/>
            <person name="Barry K."/>
            <person name="Bills G."/>
            <person name="Bluhm B."/>
            <person name="Cannon C."/>
            <person name="Castanera R."/>
            <person name="Culley D."/>
            <person name="Daum C."/>
            <person name="Ezra D."/>
            <person name="Gonzalez J."/>
            <person name="Henrissat B."/>
            <person name="Kuo A."/>
            <person name="Liang C."/>
            <person name="Lipzen A."/>
            <person name="Lutzoni F."/>
            <person name="Magnuson J."/>
            <person name="Mondo S."/>
            <person name="Nolan M."/>
            <person name="Ohm R."/>
            <person name="Pangilinan J."/>
            <person name="Park H.-J."/>
            <person name="Ramirez L."/>
            <person name="Alfaro M."/>
            <person name="Sun H."/>
            <person name="Tritt A."/>
            <person name="Yoshinaga Y."/>
            <person name="Zwiers L.-H."/>
            <person name="Turgeon B."/>
            <person name="Goodwin S."/>
            <person name="Spatafora J."/>
            <person name="Crous P."/>
            <person name="Grigoriev I."/>
        </authorList>
    </citation>
    <scope>NUCLEOTIDE SEQUENCE</scope>
    <source>
        <strain evidence="1">HMLAC05119</strain>
    </source>
</reference>
<dbReference type="Proteomes" id="UP000800096">
    <property type="component" value="Unassembled WGS sequence"/>
</dbReference>
<organism evidence="1 2">
    <name type="scientific">Ampelomyces quisqualis</name>
    <name type="common">Powdery mildew agent</name>
    <dbReference type="NCBI Taxonomy" id="50730"/>
    <lineage>
        <taxon>Eukaryota</taxon>
        <taxon>Fungi</taxon>
        <taxon>Dikarya</taxon>
        <taxon>Ascomycota</taxon>
        <taxon>Pezizomycotina</taxon>
        <taxon>Dothideomycetes</taxon>
        <taxon>Pleosporomycetidae</taxon>
        <taxon>Pleosporales</taxon>
        <taxon>Pleosporineae</taxon>
        <taxon>Phaeosphaeriaceae</taxon>
        <taxon>Ampelomyces</taxon>
    </lineage>
</organism>
<protein>
    <submittedName>
        <fullName evidence="1">Uncharacterized protein</fullName>
    </submittedName>
</protein>
<gene>
    <name evidence="1" type="ORF">BDU57DRAFT_259892</name>
</gene>
<proteinExistence type="predicted"/>
<dbReference type="AlphaFoldDB" id="A0A6A5QK08"/>
<keyword evidence="2" id="KW-1185">Reference proteome</keyword>
<sequence length="123" mass="13891">MWTRRTAQSLKESGLLCVRWTHRLLVHIRHHFRKRCRPSAPTFPERGKYKAALWPCALRGCEALACAGKRPAAHVTLAFSLTPRTEHPPVFGMAWRTKEITARPCAGACRNGCWARRVGGECV</sequence>